<gene>
    <name evidence="2" type="ORF">AXF42_Ash015966</name>
</gene>
<dbReference type="PANTHER" id="PTHR33595">
    <property type="entry name" value="VON WILLEBRAND FACTOR A DOMAIN PROTEIN"/>
    <property type="match status" value="1"/>
</dbReference>
<evidence type="ECO:0000313" key="3">
    <source>
        <dbReference type="Proteomes" id="UP000236161"/>
    </source>
</evidence>
<evidence type="ECO:0000313" key="2">
    <source>
        <dbReference type="EMBL" id="PKA59908.1"/>
    </source>
</evidence>
<feature type="region of interest" description="Disordered" evidence="1">
    <location>
        <begin position="24"/>
        <end position="43"/>
    </location>
</feature>
<proteinExistence type="predicted"/>
<name>A0A2I0AWI7_9ASPA</name>
<sequence>MRRARPARSGATHVSALRHVLARNSSSGHASGQPGPQRGYTCLGASPRVSPELVLAACVGPARPAAAPLLVGPGPDTVTQKLLVLLHYQSSLPLPPRSHVSPHPAPRTQSPPTRAVFPSPSSSPLNPQLSRLPPGAPAMFPPDLAKTHEILARLRPIAPKPPQNPPAAPLAAPLRFRTRPSRARKRGRGGLLPVPFKHNKTSAAADFSAACSEKQSLALSLHPPGRPLVERDLLQKLQEPKLIAPRPVRPVGSSISVGSISEGFAAAPLPPAAPKRAEEVEEEVESETLPAVISDSNNRVRLANSAYKELVGQPECLWLETMEGAGGGRRGLGLGPATRRINGEVMMEFSDSGPSPGPPAASWKGFSCRVKIEWACNGRRSFVDAPCEAIRVYCESKDYVFTWRFHTGEAYRRSYMI</sequence>
<dbReference type="PANTHER" id="PTHR33595:SF3">
    <property type="entry name" value="PAS DOMAIN-CONTAINING PROTEIN"/>
    <property type="match status" value="1"/>
</dbReference>
<dbReference type="OrthoDB" id="1922150at2759"/>
<reference evidence="2 3" key="1">
    <citation type="journal article" date="2017" name="Nature">
        <title>The Apostasia genome and the evolution of orchids.</title>
        <authorList>
            <person name="Zhang G.Q."/>
            <person name="Liu K.W."/>
            <person name="Li Z."/>
            <person name="Lohaus R."/>
            <person name="Hsiao Y.Y."/>
            <person name="Niu S.C."/>
            <person name="Wang J.Y."/>
            <person name="Lin Y.C."/>
            <person name="Xu Q."/>
            <person name="Chen L.J."/>
            <person name="Yoshida K."/>
            <person name="Fujiwara S."/>
            <person name="Wang Z.W."/>
            <person name="Zhang Y.Q."/>
            <person name="Mitsuda N."/>
            <person name="Wang M."/>
            <person name="Liu G.H."/>
            <person name="Pecoraro L."/>
            <person name="Huang H.X."/>
            <person name="Xiao X.J."/>
            <person name="Lin M."/>
            <person name="Wu X.Y."/>
            <person name="Wu W.L."/>
            <person name="Chen Y.Y."/>
            <person name="Chang S.B."/>
            <person name="Sakamoto S."/>
            <person name="Ohme-Takagi M."/>
            <person name="Yagi M."/>
            <person name="Zeng S.J."/>
            <person name="Shen C.Y."/>
            <person name="Yeh C.M."/>
            <person name="Luo Y.B."/>
            <person name="Tsai W.C."/>
            <person name="Van de Peer Y."/>
            <person name="Liu Z.J."/>
        </authorList>
    </citation>
    <scope>NUCLEOTIDE SEQUENCE [LARGE SCALE GENOMIC DNA]</scope>
    <source>
        <strain evidence="3">cv. Shenzhen</strain>
        <tissue evidence="2">Stem</tissue>
    </source>
</reference>
<dbReference type="Proteomes" id="UP000236161">
    <property type="component" value="Unassembled WGS sequence"/>
</dbReference>
<dbReference type="AlphaFoldDB" id="A0A2I0AWI7"/>
<feature type="compositionally biased region" description="Low complexity" evidence="1">
    <location>
        <begin position="118"/>
        <end position="133"/>
    </location>
</feature>
<feature type="region of interest" description="Disordered" evidence="1">
    <location>
        <begin position="94"/>
        <end position="142"/>
    </location>
</feature>
<dbReference type="EMBL" id="KZ451943">
    <property type="protein sequence ID" value="PKA59908.1"/>
    <property type="molecule type" value="Genomic_DNA"/>
</dbReference>
<keyword evidence="3" id="KW-1185">Reference proteome</keyword>
<organism evidence="2 3">
    <name type="scientific">Apostasia shenzhenica</name>
    <dbReference type="NCBI Taxonomy" id="1088818"/>
    <lineage>
        <taxon>Eukaryota</taxon>
        <taxon>Viridiplantae</taxon>
        <taxon>Streptophyta</taxon>
        <taxon>Embryophyta</taxon>
        <taxon>Tracheophyta</taxon>
        <taxon>Spermatophyta</taxon>
        <taxon>Magnoliopsida</taxon>
        <taxon>Liliopsida</taxon>
        <taxon>Asparagales</taxon>
        <taxon>Orchidaceae</taxon>
        <taxon>Apostasioideae</taxon>
        <taxon>Apostasia</taxon>
    </lineage>
</organism>
<dbReference type="STRING" id="1088818.A0A2I0AWI7"/>
<accession>A0A2I0AWI7</accession>
<evidence type="ECO:0000256" key="1">
    <source>
        <dbReference type="SAM" id="MobiDB-lite"/>
    </source>
</evidence>
<feature type="region of interest" description="Disordered" evidence="1">
    <location>
        <begin position="266"/>
        <end position="288"/>
    </location>
</feature>
<protein>
    <submittedName>
        <fullName evidence="2">Uncharacterized protein</fullName>
    </submittedName>
</protein>